<dbReference type="Proteomes" id="UP000504632">
    <property type="component" value="Chromosome 12"/>
</dbReference>
<evidence type="ECO:0000313" key="3">
    <source>
        <dbReference type="Proteomes" id="UP000504632"/>
    </source>
</evidence>
<name>A0A6J2WL24_CHACN</name>
<keyword evidence="3" id="KW-1185">Reference proteome</keyword>
<feature type="coiled-coil region" evidence="1">
    <location>
        <begin position="156"/>
        <end position="278"/>
    </location>
</feature>
<dbReference type="AlphaFoldDB" id="A0A6J2WL24"/>
<organism evidence="3 4">
    <name type="scientific">Chanos chanos</name>
    <name type="common">Milkfish</name>
    <name type="synonym">Mugil chanos</name>
    <dbReference type="NCBI Taxonomy" id="29144"/>
    <lineage>
        <taxon>Eukaryota</taxon>
        <taxon>Metazoa</taxon>
        <taxon>Chordata</taxon>
        <taxon>Craniata</taxon>
        <taxon>Vertebrata</taxon>
        <taxon>Euteleostomi</taxon>
        <taxon>Actinopterygii</taxon>
        <taxon>Neopterygii</taxon>
        <taxon>Teleostei</taxon>
        <taxon>Ostariophysi</taxon>
        <taxon>Gonorynchiformes</taxon>
        <taxon>Chanidae</taxon>
        <taxon>Chanos</taxon>
    </lineage>
</organism>
<evidence type="ECO:0000256" key="1">
    <source>
        <dbReference type="SAM" id="Coils"/>
    </source>
</evidence>
<sequence length="452" mass="52631">MEAQEADVNVHNGHESLTEPEAKLQPLFIEEGEEEDHFEDCLEEIQATFQSCETMDYSHKYREAMHAEFNDLLEQMLTQLDNFEATHETKSKPLAFTTEMESKFASSMEMSGTTECMPELEAEMMVSMAIDEARGSPSEVGIELSEAVIRELGTAFEGCIEEVSRLEQKRDELVQELLELEKPMAEEVQGLREELRKAQALFSKVTLERDSLQEETRLAKRRLYDIAKECAQSQVTLASQQQEMEQVKVTQQELEAQLEQLNKEISQLHTDHQNHLEALHNEQDSVSQASSIHRTRSYLSQGRRASSDLQQYLQEGIKSLEEWYEPRLVALLKRRENSAEALSKAKELCQELKARLGPLREEEQKLRLQRARLEDRIQLMERQRKENVGQFRERVDLLEENSRELKTELQIQRNKTKEMELLRDSLTKELHFLRQSIEGHKKEEPVLVEEKN</sequence>
<dbReference type="InParanoid" id="A0A6J2WL24"/>
<dbReference type="PANTHER" id="PTHR47147:SF1">
    <property type="entry name" value="SYNCOILIN"/>
    <property type="match status" value="1"/>
</dbReference>
<evidence type="ECO:0000313" key="4">
    <source>
        <dbReference type="RefSeq" id="XP_030644342.1"/>
    </source>
</evidence>
<accession>A0A6J2WL24</accession>
<dbReference type="GO" id="GO:0005882">
    <property type="term" value="C:intermediate filament"/>
    <property type="evidence" value="ECO:0007669"/>
    <property type="project" value="InterPro"/>
</dbReference>
<dbReference type="PANTHER" id="PTHR47147">
    <property type="entry name" value="SYNCOILIN"/>
    <property type="match status" value="1"/>
</dbReference>
<keyword evidence="1" id="KW-0175">Coiled coil</keyword>
<evidence type="ECO:0000256" key="2">
    <source>
        <dbReference type="SAM" id="MobiDB-lite"/>
    </source>
</evidence>
<protein>
    <submittedName>
        <fullName evidence="4">Syncoilin</fullName>
    </submittedName>
</protein>
<dbReference type="InterPro" id="IPR027702">
    <property type="entry name" value="Syncoilin"/>
</dbReference>
<gene>
    <name evidence="4" type="primary">sync</name>
</gene>
<dbReference type="FunCoup" id="A0A6J2WL24">
    <property type="interactions" value="80"/>
</dbReference>
<proteinExistence type="predicted"/>
<feature type="region of interest" description="Disordered" evidence="2">
    <location>
        <begin position="1"/>
        <end position="20"/>
    </location>
</feature>
<dbReference type="OrthoDB" id="8842296at2759"/>
<feature type="coiled-coil region" evidence="1">
    <location>
        <begin position="335"/>
        <end position="443"/>
    </location>
</feature>
<dbReference type="Gene3D" id="1.10.287.1490">
    <property type="match status" value="1"/>
</dbReference>
<reference evidence="4" key="1">
    <citation type="submission" date="2025-08" db="UniProtKB">
        <authorList>
            <consortium name="RefSeq"/>
        </authorList>
    </citation>
    <scope>IDENTIFICATION</scope>
</reference>
<dbReference type="RefSeq" id="XP_030644342.1">
    <property type="nucleotide sequence ID" value="XM_030788482.1"/>
</dbReference>
<dbReference type="CTD" id="81493"/>
<dbReference type="GeneID" id="115824726"/>